<dbReference type="Proteomes" id="UP000004699">
    <property type="component" value="Unassembled WGS sequence"/>
</dbReference>
<evidence type="ECO:0000259" key="8">
    <source>
        <dbReference type="Pfam" id="PF13742"/>
    </source>
</evidence>
<dbReference type="GO" id="GO:0006308">
    <property type="term" value="P:DNA catabolic process"/>
    <property type="evidence" value="ECO:0007669"/>
    <property type="project" value="UniProtKB-UniRule"/>
</dbReference>
<dbReference type="STRING" id="565045.NOR51B_197"/>
<dbReference type="GO" id="GO:0005737">
    <property type="term" value="C:cytoplasm"/>
    <property type="evidence" value="ECO:0007669"/>
    <property type="project" value="UniProtKB-SubCell"/>
</dbReference>
<reference evidence="10" key="1">
    <citation type="journal article" date="2013" name="BMC Microbiol.">
        <title>Taxonomy and evolution of bacteriochlorophyll a-containing members of the OM60/NOR5 clade of marine gammaproteobacteria: description of Luminiphilus syltensis gen. nov., sp. nov., reclassification of Haliea rubra as Pseudohaliea rubra gen. nov., comb. nov., and emendation of Chromatocurvus halotolerans.</title>
        <authorList>
            <person name="Spring S."/>
            <person name="Riedel T."/>
            <person name="Sproer C."/>
            <person name="Yan S."/>
            <person name="Harder J."/>
            <person name="Fuchs B.M."/>
        </authorList>
    </citation>
    <scope>NUCLEOTIDE SEQUENCE [LARGE SCALE GENOMIC DNA]</scope>
    <source>
        <strain evidence="10">NOR51-B</strain>
    </source>
</reference>
<dbReference type="Pfam" id="PF13742">
    <property type="entry name" value="tRNA_anti_2"/>
    <property type="match status" value="1"/>
</dbReference>
<dbReference type="eggNOG" id="COG1570">
    <property type="taxonomic scope" value="Bacteria"/>
</dbReference>
<comment type="catalytic activity">
    <reaction evidence="5 6">
        <text>Exonucleolytic cleavage in either 5'- to 3'- or 3'- to 5'-direction to yield nucleoside 5'-phosphates.</text>
        <dbReference type="EC" id="3.1.11.6"/>
    </reaction>
</comment>
<keyword evidence="10" id="KW-1185">Reference proteome</keyword>
<evidence type="ECO:0000256" key="3">
    <source>
        <dbReference type="ARBA" id="ARBA00022801"/>
    </source>
</evidence>
<comment type="similarity">
    <text evidence="5 6">Belongs to the XseA family.</text>
</comment>
<dbReference type="InterPro" id="IPR003753">
    <property type="entry name" value="Exonuc_VII_L"/>
</dbReference>
<comment type="subcellular location">
    <subcellularLocation>
        <location evidence="5 6">Cytoplasm</location>
    </subcellularLocation>
</comment>
<evidence type="ECO:0000259" key="7">
    <source>
        <dbReference type="Pfam" id="PF02601"/>
    </source>
</evidence>
<evidence type="ECO:0000256" key="5">
    <source>
        <dbReference type="HAMAP-Rule" id="MF_00378"/>
    </source>
</evidence>
<protein>
    <recommendedName>
        <fullName evidence="5">Exodeoxyribonuclease 7 large subunit</fullName>
        <ecNumber evidence="5">3.1.11.6</ecNumber>
    </recommendedName>
    <alternativeName>
        <fullName evidence="5">Exodeoxyribonuclease VII large subunit</fullName>
        <shortName evidence="5">Exonuclease VII large subunit</shortName>
    </alternativeName>
</protein>
<dbReference type="EMBL" id="DS999411">
    <property type="protein sequence ID" value="EED34260.1"/>
    <property type="molecule type" value="Genomic_DNA"/>
</dbReference>
<dbReference type="GO" id="GO:0008855">
    <property type="term" value="F:exodeoxyribonuclease VII activity"/>
    <property type="evidence" value="ECO:0007669"/>
    <property type="project" value="UniProtKB-UniRule"/>
</dbReference>
<dbReference type="GO" id="GO:0003676">
    <property type="term" value="F:nucleic acid binding"/>
    <property type="evidence" value="ECO:0007669"/>
    <property type="project" value="InterPro"/>
</dbReference>
<dbReference type="HAMAP" id="MF_00378">
    <property type="entry name" value="Exonuc_7_L"/>
    <property type="match status" value="1"/>
</dbReference>
<gene>
    <name evidence="5 9" type="primary">xseA</name>
    <name evidence="9" type="ORF">NOR51B_197</name>
</gene>
<dbReference type="GO" id="GO:0009318">
    <property type="term" value="C:exodeoxyribonuclease VII complex"/>
    <property type="evidence" value="ECO:0007669"/>
    <property type="project" value="UniProtKB-UniRule"/>
</dbReference>
<name>B8KXE7_9GAMM</name>
<dbReference type="NCBIfam" id="TIGR00237">
    <property type="entry name" value="xseA"/>
    <property type="match status" value="1"/>
</dbReference>
<organism evidence="9 10">
    <name type="scientific">Luminiphilus syltensis NOR5-1B</name>
    <dbReference type="NCBI Taxonomy" id="565045"/>
    <lineage>
        <taxon>Bacteria</taxon>
        <taxon>Pseudomonadati</taxon>
        <taxon>Pseudomonadota</taxon>
        <taxon>Gammaproteobacteria</taxon>
        <taxon>Cellvibrionales</taxon>
        <taxon>Halieaceae</taxon>
        <taxon>Luminiphilus</taxon>
    </lineage>
</organism>
<dbReference type="InterPro" id="IPR025824">
    <property type="entry name" value="OB-fold_nuc-bd_dom"/>
</dbReference>
<feature type="domain" description="OB-fold nucleic acid binding" evidence="8">
    <location>
        <begin position="7"/>
        <end position="100"/>
    </location>
</feature>
<dbReference type="PANTHER" id="PTHR30008:SF0">
    <property type="entry name" value="EXODEOXYRIBONUCLEASE 7 LARGE SUBUNIT"/>
    <property type="match status" value="1"/>
</dbReference>
<proteinExistence type="inferred from homology"/>
<dbReference type="PANTHER" id="PTHR30008">
    <property type="entry name" value="EXODEOXYRIBONUCLEASE 7 LARGE SUBUNIT"/>
    <property type="match status" value="1"/>
</dbReference>
<evidence type="ECO:0000313" key="10">
    <source>
        <dbReference type="Proteomes" id="UP000004699"/>
    </source>
</evidence>
<comment type="function">
    <text evidence="5">Bidirectionally degrades single-stranded DNA into large acid-insoluble oligonucleotides, which are then degraded further into small acid-soluble oligonucleotides.</text>
</comment>
<evidence type="ECO:0000256" key="2">
    <source>
        <dbReference type="ARBA" id="ARBA00022722"/>
    </source>
</evidence>
<keyword evidence="2 5" id="KW-0540">Nuclease</keyword>
<keyword evidence="1 5" id="KW-0963">Cytoplasm</keyword>
<evidence type="ECO:0000256" key="1">
    <source>
        <dbReference type="ARBA" id="ARBA00022490"/>
    </source>
</evidence>
<dbReference type="Pfam" id="PF02601">
    <property type="entry name" value="Exonuc_VII_L"/>
    <property type="match status" value="1"/>
</dbReference>
<evidence type="ECO:0000256" key="4">
    <source>
        <dbReference type="ARBA" id="ARBA00022839"/>
    </source>
</evidence>
<evidence type="ECO:0000256" key="6">
    <source>
        <dbReference type="RuleBase" id="RU004355"/>
    </source>
</evidence>
<keyword evidence="3 5" id="KW-0378">Hydrolase</keyword>
<dbReference type="CDD" id="cd04489">
    <property type="entry name" value="ExoVII_LU_OBF"/>
    <property type="match status" value="1"/>
</dbReference>
<feature type="domain" description="Exonuclease VII large subunit C-terminal" evidence="7">
    <location>
        <begin position="123"/>
        <end position="440"/>
    </location>
</feature>
<dbReference type="EC" id="3.1.11.6" evidence="5"/>
<dbReference type="RefSeq" id="WP_009019008.1">
    <property type="nucleotide sequence ID" value="NZ_DS999411.1"/>
</dbReference>
<dbReference type="OrthoDB" id="9802795at2"/>
<evidence type="ECO:0000313" key="9">
    <source>
        <dbReference type="EMBL" id="EED34260.1"/>
    </source>
</evidence>
<sequence length="449" mass="49385">MDQRHTFTVSELNGDVKTLLQDHYATVLVEGEISNFVAASSGHWYFSLKDDRSQVRCAMFRRANLRVRPRPENGDQVTIRAAVSLYEARGEFQLICETMDAAGDGALQLAFERLKKRLADEGLFDPELKKAVPGDCATVGVVTSPTGAAIHDIQSVLERRSPMTAVYLLPVAVQGNGAAAAISAAIDQANRLVTAGQLSLDALIVGRGGGSLEDLWSFNEESVARAIAASAIPVVSAVGHEIDFSIADFAADIRAATPSAAAELVTTDQRERMQQLDAITAQLNRFMVGRTSQYREKLGHLRARLRHPSSQVRQQEARLTDLKTRLRRAIDAQLVAKNDHMRSLRLRLHRESPAYRAQISRKQVVDAGQRMSLLIHRKLTSTKERLNQQRRLLQSLGPEGTLARGYAIVQTEDGAVVKRQNQVQSGQSLRVRLGSGNIDVAVLKTRKTT</sequence>
<keyword evidence="4 5" id="KW-0269">Exonuclease</keyword>
<accession>B8KXE7</accession>
<comment type="subunit">
    <text evidence="5">Heterooligomer composed of large and small subunits.</text>
</comment>
<dbReference type="HOGENOM" id="CLU_023625_3_1_6"/>
<dbReference type="InterPro" id="IPR020579">
    <property type="entry name" value="Exonuc_VII_lsu_C"/>
</dbReference>
<dbReference type="AlphaFoldDB" id="B8KXE7"/>